<dbReference type="Gene3D" id="1.20.1640.10">
    <property type="entry name" value="Multidrug efflux transporter AcrB transmembrane domain"/>
    <property type="match status" value="2"/>
</dbReference>
<evidence type="ECO:0000256" key="9">
    <source>
        <dbReference type="RuleBase" id="RU364070"/>
    </source>
</evidence>
<dbReference type="PANTHER" id="PTHR32063">
    <property type="match status" value="1"/>
</dbReference>
<keyword evidence="3 9" id="KW-0813">Transport</keyword>
<comment type="caution">
    <text evidence="9">Lacks conserved residue(s) required for the propagation of feature annotation.</text>
</comment>
<comment type="caution">
    <text evidence="10">The sequence shown here is derived from an EMBL/GenBank/DDBJ whole genome shotgun (WGS) entry which is preliminary data.</text>
</comment>
<dbReference type="GO" id="GO:0015562">
    <property type="term" value="F:efflux transmembrane transporter activity"/>
    <property type="evidence" value="ECO:0007669"/>
    <property type="project" value="InterPro"/>
</dbReference>
<dbReference type="InterPro" id="IPR004764">
    <property type="entry name" value="MdtF-like"/>
</dbReference>
<evidence type="ECO:0000256" key="6">
    <source>
        <dbReference type="ARBA" id="ARBA00022692"/>
    </source>
</evidence>
<feature type="transmembrane region" description="Helical" evidence="9">
    <location>
        <begin position="438"/>
        <end position="458"/>
    </location>
</feature>
<dbReference type="SUPFAM" id="SSF82866">
    <property type="entry name" value="Multidrug efflux transporter AcrB transmembrane domain"/>
    <property type="match status" value="2"/>
</dbReference>
<feature type="transmembrane region" description="Helical" evidence="9">
    <location>
        <begin position="923"/>
        <end position="946"/>
    </location>
</feature>
<keyword evidence="11" id="KW-1185">Reference proteome</keyword>
<dbReference type="AlphaFoldDB" id="A0A3A6RF37"/>
<protein>
    <recommendedName>
        <fullName evidence="9">Efflux pump membrane transporter</fullName>
    </recommendedName>
</protein>
<dbReference type="FunFam" id="3.30.2090.10:FF:000001">
    <property type="entry name" value="Efflux pump membrane transporter"/>
    <property type="match status" value="1"/>
</dbReference>
<evidence type="ECO:0000256" key="3">
    <source>
        <dbReference type="ARBA" id="ARBA00022448"/>
    </source>
</evidence>
<dbReference type="InterPro" id="IPR001036">
    <property type="entry name" value="Acrflvin-R"/>
</dbReference>
<dbReference type="Gene3D" id="3.30.70.1440">
    <property type="entry name" value="Multidrug efflux transporter AcrB pore domain"/>
    <property type="match status" value="1"/>
</dbReference>
<dbReference type="Gene3D" id="3.30.2090.10">
    <property type="entry name" value="Multidrug efflux transporter AcrB TolC docking domain, DN and DC subdomains"/>
    <property type="match status" value="2"/>
</dbReference>
<keyword evidence="8 9" id="KW-0472">Membrane</keyword>
<dbReference type="FunFam" id="3.30.70.1430:FF:000001">
    <property type="entry name" value="Efflux pump membrane transporter"/>
    <property type="match status" value="1"/>
</dbReference>
<dbReference type="Pfam" id="PF00873">
    <property type="entry name" value="ACR_tran"/>
    <property type="match status" value="1"/>
</dbReference>
<feature type="transmembrane region" description="Helical" evidence="9">
    <location>
        <begin position="340"/>
        <end position="359"/>
    </location>
</feature>
<dbReference type="PANTHER" id="PTHR32063:SF13">
    <property type="entry name" value="MULTIDRUG EFFLUX PUMP SUBUNIT ACRB-RELATED"/>
    <property type="match status" value="1"/>
</dbReference>
<proteinExistence type="inferred from homology"/>
<feature type="transmembrane region" description="Helical" evidence="9">
    <location>
        <begin position="1000"/>
        <end position="1026"/>
    </location>
</feature>
<feature type="transmembrane region" description="Helical" evidence="9">
    <location>
        <begin position="873"/>
        <end position="890"/>
    </location>
</feature>
<keyword evidence="6 9" id="KW-0812">Transmembrane</keyword>
<dbReference type="PRINTS" id="PR00702">
    <property type="entry name" value="ACRIFLAVINRP"/>
</dbReference>
<keyword evidence="7 9" id="KW-1133">Transmembrane helix</keyword>
<evidence type="ECO:0000256" key="4">
    <source>
        <dbReference type="ARBA" id="ARBA00022475"/>
    </source>
</evidence>
<organism evidence="10 11">
    <name type="scientific">Vibrio sinensis</name>
    <dbReference type="NCBI Taxonomy" id="2302434"/>
    <lineage>
        <taxon>Bacteria</taxon>
        <taxon>Pseudomonadati</taxon>
        <taxon>Pseudomonadota</taxon>
        <taxon>Gammaproteobacteria</taxon>
        <taxon>Vibrionales</taxon>
        <taxon>Vibrionaceae</taxon>
        <taxon>Vibrio</taxon>
    </lineage>
</organism>
<dbReference type="GO" id="GO:0005886">
    <property type="term" value="C:plasma membrane"/>
    <property type="evidence" value="ECO:0007669"/>
    <property type="project" value="UniProtKB-SubCell"/>
</dbReference>
<dbReference type="SUPFAM" id="SSF82714">
    <property type="entry name" value="Multidrug efflux transporter AcrB TolC docking domain, DN and DC subdomains"/>
    <property type="match status" value="2"/>
</dbReference>
<dbReference type="NCBIfam" id="TIGR00915">
    <property type="entry name" value="2A0602"/>
    <property type="match status" value="1"/>
</dbReference>
<feature type="transmembrane region" description="Helical" evidence="9">
    <location>
        <begin position="540"/>
        <end position="556"/>
    </location>
</feature>
<keyword evidence="4" id="KW-1003">Cell membrane</keyword>
<feature type="transmembrane region" description="Helical" evidence="9">
    <location>
        <begin position="967"/>
        <end position="988"/>
    </location>
</feature>
<dbReference type="EMBL" id="QVMU01000001">
    <property type="protein sequence ID" value="RJX75311.1"/>
    <property type="molecule type" value="Genomic_DNA"/>
</dbReference>
<evidence type="ECO:0000256" key="8">
    <source>
        <dbReference type="ARBA" id="ARBA00023136"/>
    </source>
</evidence>
<evidence type="ECO:0000313" key="10">
    <source>
        <dbReference type="EMBL" id="RJX75311.1"/>
    </source>
</evidence>
<feature type="transmembrane region" description="Helical" evidence="9">
    <location>
        <begin position="897"/>
        <end position="917"/>
    </location>
</feature>
<sequence>MARFFIDRPIFAWVIAIIVMLAGLLSIRTLAVSQYPTIAPPTVVIAANYPGASAKTVEDSVTQVIEQRMTGLDHLRYITSESDSFGNASIKLTFNAEADVDIAQVQVQNKLQLAMPLLPQVVQAQGVSVNKASSGFLMVLGFISEDGSMDDADIADYVAANIQEPLSRVSGVGDIQMFGAQYAMRIWLDPLKLNQYHLTTNDIVLALREQNAQVSAGQLGGTPSVTGQELNATITSQSLLQTVGEFRDIVLKSDATGAKVLLSDVAKVEVGAENYMVTAYYNGKAASGVAIQLATGANALDTKDAVLERMNELQSFFPQGFEMVIPFDTTPFVSSSIENVVKTLLEAIVLVFVIMYLFLQNFRATLIPMIAVPVVLLGTFAVLAATGFSINMLTMFAMVLAIGLLVDDAIVVVENVERVMSEEGCSPLEATRKSMDQITGALVGIGLTLSAVFVPMAFMSGSTGVIYRQFSITIVSAMGLSVLVAIILTPALCATMLKPVEKGHAYTNKGFFGAFNRWFDRFTNRYESGVASIIKRTGRMFMIFLALTVATGWMFLRMPTAFLPDEDQGVMFAQAILPANATQESTIKVLDQIEEYLLVQEAESIESVFTVAGFSFAGMGQNMGVAFVNLKPWDERTAPGTDVESVAGRAMGAFMQIKEAFVFAFVPPAIMELGTANGYDFYLQDRSGQGHDALIAARNQLLGMAGQDTNLVGVRPNGQEDAPIYRLHIDHAKLRALSLNISEVNSVLATAWGGAYVNDYIDRGRIKKVMLQGEDQYRMQPEDLDKWFVRNSQGEMVPFSAFATGSWEYGAPRLERFNGLPAVNIQGGTAPGYSTGAAMDSIEAMADKLPLGFGVEWNGLSYEERLSGNQAPALYTLSIIVVFLVLAALYESWSVPFAVVLVIPLGVIGALIAMTARGLPNDVFFQVGLLTTVGLATKNAILIVEFAKEYYENGASLKDATLHAVRVRLRPILMTSLAFGLGVVPLAISTGVGSGAQNAIGTGVLGGMVGSTFLGIFFIPLFFVVVERLFSKREREDYRQQKMAKKLAKQ</sequence>
<comment type="subcellular location">
    <subcellularLocation>
        <location evidence="1 9">Cell inner membrane</location>
        <topology evidence="1 9">Multi-pass membrane protein</topology>
    </subcellularLocation>
</comment>
<dbReference type="RefSeq" id="WP_120029067.1">
    <property type="nucleotide sequence ID" value="NZ_QVMU01000001.1"/>
</dbReference>
<feature type="transmembrane region" description="Helical" evidence="9">
    <location>
        <begin position="470"/>
        <end position="493"/>
    </location>
</feature>
<accession>A0A3A6RF37</accession>
<dbReference type="Gene3D" id="3.30.70.1320">
    <property type="entry name" value="Multidrug efflux transporter AcrB pore domain like"/>
    <property type="match status" value="1"/>
</dbReference>
<keyword evidence="5 9" id="KW-0997">Cell inner membrane</keyword>
<dbReference type="FunFam" id="3.30.70.1430:FF:000002">
    <property type="entry name" value="Efflux pump membrane transporter"/>
    <property type="match status" value="1"/>
</dbReference>
<dbReference type="InterPro" id="IPR027463">
    <property type="entry name" value="AcrB_DN_DC_subdom"/>
</dbReference>
<feature type="transmembrane region" description="Helical" evidence="9">
    <location>
        <begin position="12"/>
        <end position="31"/>
    </location>
</feature>
<dbReference type="NCBIfam" id="NF000282">
    <property type="entry name" value="RND_permease_1"/>
    <property type="match status" value="1"/>
</dbReference>
<gene>
    <name evidence="10" type="ORF">DZ860_01115</name>
</gene>
<reference evidence="10 11" key="1">
    <citation type="submission" date="2018-08" db="EMBL/GenBank/DDBJ databases">
        <title>Vibrio isolated from the Eastern China Marginal Seas.</title>
        <authorList>
            <person name="Li Y."/>
        </authorList>
    </citation>
    <scope>NUCLEOTIDE SEQUENCE [LARGE SCALE GENOMIC DNA]</scope>
    <source>
        <strain evidence="10 11">BEI233</strain>
    </source>
</reference>
<comment type="similarity">
    <text evidence="2 9">Belongs to the resistance-nodulation-cell division (RND) (TC 2.A.6) family.</text>
</comment>
<feature type="transmembrane region" description="Helical" evidence="9">
    <location>
        <begin position="366"/>
        <end position="386"/>
    </location>
</feature>
<dbReference type="Proteomes" id="UP000273252">
    <property type="component" value="Unassembled WGS sequence"/>
</dbReference>
<dbReference type="Gene3D" id="3.30.70.1430">
    <property type="entry name" value="Multidrug efflux transporter AcrB pore domain"/>
    <property type="match status" value="2"/>
</dbReference>
<evidence type="ECO:0000256" key="7">
    <source>
        <dbReference type="ARBA" id="ARBA00022989"/>
    </source>
</evidence>
<name>A0A3A6RF37_9VIBR</name>
<evidence type="ECO:0000256" key="5">
    <source>
        <dbReference type="ARBA" id="ARBA00022519"/>
    </source>
</evidence>
<evidence type="ECO:0000256" key="2">
    <source>
        <dbReference type="ARBA" id="ARBA00010942"/>
    </source>
</evidence>
<dbReference type="GO" id="GO:0042910">
    <property type="term" value="F:xenobiotic transmembrane transporter activity"/>
    <property type="evidence" value="ECO:0007669"/>
    <property type="project" value="TreeGrafter"/>
</dbReference>
<dbReference type="FunFam" id="1.20.1640.10:FF:000001">
    <property type="entry name" value="Efflux pump membrane transporter"/>
    <property type="match status" value="1"/>
</dbReference>
<dbReference type="GO" id="GO:0009636">
    <property type="term" value="P:response to toxic substance"/>
    <property type="evidence" value="ECO:0007669"/>
    <property type="project" value="UniProtKB-ARBA"/>
</dbReference>
<evidence type="ECO:0000313" key="11">
    <source>
        <dbReference type="Proteomes" id="UP000273252"/>
    </source>
</evidence>
<dbReference type="SUPFAM" id="SSF82693">
    <property type="entry name" value="Multidrug efflux transporter AcrB pore domain, PN1, PN2, PC1 and PC2 subdomains"/>
    <property type="match status" value="3"/>
</dbReference>
<evidence type="ECO:0000256" key="1">
    <source>
        <dbReference type="ARBA" id="ARBA00004429"/>
    </source>
</evidence>
<dbReference type="OrthoDB" id="9757904at2"/>